<evidence type="ECO:0000313" key="7">
    <source>
        <dbReference type="Proteomes" id="UP001141327"/>
    </source>
</evidence>
<name>A0ABQ8UNP4_9EUKA</name>
<evidence type="ECO:0000256" key="1">
    <source>
        <dbReference type="ARBA" id="ARBA00022723"/>
    </source>
</evidence>
<dbReference type="InterPro" id="IPR002893">
    <property type="entry name" value="Znf_MYND"/>
</dbReference>
<organism evidence="6 7">
    <name type="scientific">Paratrimastix pyriformis</name>
    <dbReference type="NCBI Taxonomy" id="342808"/>
    <lineage>
        <taxon>Eukaryota</taxon>
        <taxon>Metamonada</taxon>
        <taxon>Preaxostyla</taxon>
        <taxon>Paratrimastigidae</taxon>
        <taxon>Paratrimastix</taxon>
    </lineage>
</organism>
<feature type="region of interest" description="Disordered" evidence="4">
    <location>
        <begin position="277"/>
        <end position="454"/>
    </location>
</feature>
<feature type="compositionally biased region" description="Low complexity" evidence="4">
    <location>
        <begin position="297"/>
        <end position="306"/>
    </location>
</feature>
<dbReference type="Pfam" id="PF01753">
    <property type="entry name" value="zf-MYND"/>
    <property type="match status" value="1"/>
</dbReference>
<keyword evidence="7" id="KW-1185">Reference proteome</keyword>
<feature type="compositionally biased region" description="Low complexity" evidence="4">
    <location>
        <begin position="406"/>
        <end position="443"/>
    </location>
</feature>
<dbReference type="Proteomes" id="UP001141327">
    <property type="component" value="Unassembled WGS sequence"/>
</dbReference>
<dbReference type="EMBL" id="JAPMOS010000011">
    <property type="protein sequence ID" value="KAJ4460799.1"/>
    <property type="molecule type" value="Genomic_DNA"/>
</dbReference>
<dbReference type="SUPFAM" id="SSF144232">
    <property type="entry name" value="HIT/MYND zinc finger-like"/>
    <property type="match status" value="1"/>
</dbReference>
<reference evidence="6" key="1">
    <citation type="journal article" date="2022" name="bioRxiv">
        <title>Genomics of Preaxostyla Flagellates Illuminates Evolutionary Transitions and the Path Towards Mitochondrial Loss.</title>
        <authorList>
            <person name="Novak L.V.F."/>
            <person name="Treitli S.C."/>
            <person name="Pyrih J."/>
            <person name="Halakuc P."/>
            <person name="Pipaliya S.V."/>
            <person name="Vacek V."/>
            <person name="Brzon O."/>
            <person name="Soukal P."/>
            <person name="Eme L."/>
            <person name="Dacks J.B."/>
            <person name="Karnkowska A."/>
            <person name="Elias M."/>
            <person name="Hampl V."/>
        </authorList>
    </citation>
    <scope>NUCLEOTIDE SEQUENCE</scope>
    <source>
        <strain evidence="6">RCP-MX</strain>
    </source>
</reference>
<dbReference type="Gene3D" id="6.10.140.2220">
    <property type="match status" value="1"/>
</dbReference>
<keyword evidence="3" id="KW-0862">Zinc</keyword>
<feature type="domain" description="MYND-type" evidence="5">
    <location>
        <begin position="454"/>
        <end position="480"/>
    </location>
</feature>
<proteinExistence type="predicted"/>
<protein>
    <recommendedName>
        <fullName evidence="5">MYND-type domain-containing protein</fullName>
    </recommendedName>
</protein>
<accession>A0ABQ8UNP4</accession>
<sequence>MLVGRVVQWCDRAGPQPLGARPAESTADRPVPPREALMGLLKAFFAAGTDQAYALYLRAGVAGALGRLIRGALLAELRPCPARPEEPPAPAQPQKTPFKEEPVGPTDGHTDLAQALLLLGGLQVYCVFRGRLEELLGEAGLAAALVETILRPNTDFNRLTFTQRMASWLLVQSFLLPRGFDPQGTALRLAEGTPPDRFWAALEPNGGGKPTLALGLPGRVAGPLGAGFLAHLRRMPAALQEESCAQMLELWAQTRMAQPPADRGRAYMETLRRKLAAPGAPSAAHRTADPAPPPAAPAAAATVAAALLSPGREAPPHTAAPPAAPASAPGPVGPGDRVLASGNAPVPTPENASALSGPAPGADGGGTRPPMTIARPTPCRPAPTGPYHKERPQPMATFAPAPPAPRSSGGPAQAAAPPRGLDPAPDADAAAPVPSVPAASPARTHPPTAGAGPLHRCSICKRDAYCSVTCQRADWARHKTAWHTQGQGPAPPPPAAR</sequence>
<feature type="region of interest" description="Disordered" evidence="4">
    <location>
        <begin position="80"/>
        <end position="104"/>
    </location>
</feature>
<evidence type="ECO:0000256" key="3">
    <source>
        <dbReference type="ARBA" id="ARBA00022833"/>
    </source>
</evidence>
<evidence type="ECO:0000259" key="5">
    <source>
        <dbReference type="Pfam" id="PF01753"/>
    </source>
</evidence>
<keyword evidence="1" id="KW-0479">Metal-binding</keyword>
<evidence type="ECO:0000313" key="6">
    <source>
        <dbReference type="EMBL" id="KAJ4460799.1"/>
    </source>
</evidence>
<evidence type="ECO:0000256" key="2">
    <source>
        <dbReference type="ARBA" id="ARBA00022771"/>
    </source>
</evidence>
<keyword evidence="2" id="KW-0863">Zinc-finger</keyword>
<comment type="caution">
    <text evidence="6">The sequence shown here is derived from an EMBL/GenBank/DDBJ whole genome shotgun (WGS) entry which is preliminary data.</text>
</comment>
<evidence type="ECO:0000256" key="4">
    <source>
        <dbReference type="SAM" id="MobiDB-lite"/>
    </source>
</evidence>
<gene>
    <name evidence="6" type="ORF">PAPYR_3054</name>
</gene>